<keyword evidence="5" id="KW-1185">Reference proteome</keyword>
<evidence type="ECO:0000256" key="1">
    <source>
        <dbReference type="SAM" id="MobiDB-lite"/>
    </source>
</evidence>
<dbReference type="AlphaFoldDB" id="A0A9X1S9K2"/>
<name>A0A9X1S9K2_9MICC</name>
<evidence type="ECO:0000313" key="4">
    <source>
        <dbReference type="EMBL" id="UON91547.1"/>
    </source>
</evidence>
<protein>
    <submittedName>
        <fullName evidence="3">13E12 repeat family protein</fullName>
    </submittedName>
</protein>
<organism evidence="3 6">
    <name type="scientific">Arthrobacter zhangbolii</name>
    <dbReference type="NCBI Taxonomy" id="2886936"/>
    <lineage>
        <taxon>Bacteria</taxon>
        <taxon>Bacillati</taxon>
        <taxon>Actinomycetota</taxon>
        <taxon>Actinomycetes</taxon>
        <taxon>Micrococcales</taxon>
        <taxon>Micrococcaceae</taxon>
        <taxon>Arthrobacter</taxon>
    </lineage>
</organism>
<evidence type="ECO:0000259" key="2">
    <source>
        <dbReference type="Pfam" id="PF02720"/>
    </source>
</evidence>
<dbReference type="EMBL" id="CP094984">
    <property type="protein sequence ID" value="UON91547.1"/>
    <property type="molecule type" value="Genomic_DNA"/>
</dbReference>
<feature type="compositionally biased region" description="Low complexity" evidence="1">
    <location>
        <begin position="85"/>
        <end position="98"/>
    </location>
</feature>
<feature type="domain" description="DUF222" evidence="2">
    <location>
        <begin position="126"/>
        <end position="308"/>
    </location>
</feature>
<dbReference type="InterPro" id="IPR003870">
    <property type="entry name" value="DUF222"/>
</dbReference>
<gene>
    <name evidence="3" type="ORF">LJ755_07665</name>
    <name evidence="4" type="ORF">MUK71_13260</name>
</gene>
<sequence>MTADLLAQVEQVNPCAAPAGADAVGDVAALLAAARGLAESMSGEWRLLNLAEAAEAASLVEDLSRITGYLQLLLAGAIERHRPAETLGTTPAPPGTAASELRATDTDSHSGASAAVGAAGTASQGRSREFREFRSTADFLRARLRISRGEAKRRLGLAAAILPGSSITGHPLPPPFPLLADTCARGLLSISGAELIVQSLEQAEPRLEADALESMEEQLAAVGARQDHDFLFRTAQHWLALLDQETPPDEKELTRFQGIFPGRRRNGLNHLHIYCTGEQHEALTTAMNSGANPRAEAARMIPSNEDAADCSRGNLATSDTGPAAPGPAEPQGAPDPQGASENNSNPAGTVLGSASAPVSGPTRPQQLLNGLLGAVRAGLASGGVPAAGGLRPQVMVNISHEALLAGLPTRVEPL</sequence>
<evidence type="ECO:0000313" key="5">
    <source>
        <dbReference type="Proteomes" id="UP000829758"/>
    </source>
</evidence>
<proteinExistence type="predicted"/>
<dbReference type="RefSeq" id="WP_227928698.1">
    <property type="nucleotide sequence ID" value="NZ_CP094984.1"/>
</dbReference>
<dbReference type="EMBL" id="JAJFZT010000005">
    <property type="protein sequence ID" value="MCC3272606.1"/>
    <property type="molecule type" value="Genomic_DNA"/>
</dbReference>
<dbReference type="Pfam" id="PF02720">
    <property type="entry name" value="DUF222"/>
    <property type="match status" value="1"/>
</dbReference>
<dbReference type="Proteomes" id="UP000829758">
    <property type="component" value="Chromosome"/>
</dbReference>
<evidence type="ECO:0000313" key="3">
    <source>
        <dbReference type="EMBL" id="MCC3272606.1"/>
    </source>
</evidence>
<reference evidence="3" key="1">
    <citation type="submission" date="2021-10" db="EMBL/GenBank/DDBJ databases">
        <title>Novel species in genus Arthrobacter.</title>
        <authorList>
            <person name="Liu Y."/>
        </authorList>
    </citation>
    <scope>NUCLEOTIDE SEQUENCE</scope>
    <source>
        <strain evidence="5">zg-Y462</strain>
        <strain evidence="3">Zg-Y462</strain>
    </source>
</reference>
<dbReference type="Proteomes" id="UP001155145">
    <property type="component" value="Unassembled WGS sequence"/>
</dbReference>
<feature type="compositionally biased region" description="Low complexity" evidence="1">
    <location>
        <begin position="329"/>
        <end position="339"/>
    </location>
</feature>
<evidence type="ECO:0000313" key="6">
    <source>
        <dbReference type="Proteomes" id="UP001155145"/>
    </source>
</evidence>
<accession>A0A9X1S9K2</accession>
<feature type="compositionally biased region" description="Low complexity" evidence="1">
    <location>
        <begin position="109"/>
        <end position="125"/>
    </location>
</feature>
<feature type="region of interest" description="Disordered" evidence="1">
    <location>
        <begin position="84"/>
        <end position="129"/>
    </location>
</feature>
<feature type="region of interest" description="Disordered" evidence="1">
    <location>
        <begin position="304"/>
        <end position="364"/>
    </location>
</feature>